<protein>
    <submittedName>
        <fullName evidence="2">Uncharacterized protein</fullName>
    </submittedName>
</protein>
<dbReference type="Proteomes" id="UP000826014">
    <property type="component" value="Chromosome"/>
</dbReference>
<keyword evidence="3" id="KW-1185">Reference proteome</keyword>
<evidence type="ECO:0000256" key="1">
    <source>
        <dbReference type="SAM" id="MobiDB-lite"/>
    </source>
</evidence>
<dbReference type="EMBL" id="CP075587">
    <property type="protein sequence ID" value="QYF49280.1"/>
    <property type="molecule type" value="Genomic_DNA"/>
</dbReference>
<evidence type="ECO:0000313" key="3">
    <source>
        <dbReference type="Proteomes" id="UP000826014"/>
    </source>
</evidence>
<dbReference type="RefSeq" id="WP_215216885.1">
    <property type="nucleotide sequence ID" value="NZ_CP075587.1"/>
</dbReference>
<organism evidence="2 3">
    <name type="scientific">Candidatus Rhabdochlamydia oedothoracis</name>
    <dbReference type="NCBI Taxonomy" id="2720720"/>
    <lineage>
        <taxon>Bacteria</taxon>
        <taxon>Pseudomonadati</taxon>
        <taxon>Chlamydiota</taxon>
        <taxon>Chlamydiia</taxon>
        <taxon>Parachlamydiales</taxon>
        <taxon>Candidatus Rhabdochlamydiaceae</taxon>
        <taxon>Candidatus Rhabdochlamydia</taxon>
    </lineage>
</organism>
<accession>A0ABX8V751</accession>
<reference evidence="2 3" key="1">
    <citation type="journal article" date="2022" name="bioRxiv">
        <title>Ecology and evolution of chlamydial symbionts of arthropods.</title>
        <authorList>
            <person name="Halter T."/>
            <person name="Koestlbacher S."/>
            <person name="Collingro A."/>
            <person name="Sixt B.S."/>
            <person name="Toenshoff E.R."/>
            <person name="Hendrickx F."/>
            <person name="Kostanjsek R."/>
            <person name="Horn M."/>
        </authorList>
    </citation>
    <scope>NUCLEOTIDE SEQUENCE [LARGE SCALE GENOMIC DNA]</scope>
    <source>
        <strain evidence="2">W744xW776</strain>
    </source>
</reference>
<proteinExistence type="predicted"/>
<sequence length="240" mass="26826">MNIVQSMTSFLISDPIGFNQSLGNRCQTFCSKNPLPNIFSRLIVGVIIKDITRISDIAIHIIVGLAKLTICLTKLLCSIPARLWGSIPNYAIGKEGLSHLGFATFYLADIFISLTNIIGNYPKDLIERVENCFSRFLSPKINNANKEEVHKTQLEESQTAPCSESEADLDESTFTVQKTDTDSDISFEEESFQSQQENPLYQGLLECGTDPEKSKILATNYLSKYPKTLRHSTNSIPSEY</sequence>
<evidence type="ECO:0000313" key="2">
    <source>
        <dbReference type="EMBL" id="QYF49280.1"/>
    </source>
</evidence>
<gene>
    <name evidence="2" type="ORF">RHABOEDO_001586</name>
</gene>
<feature type="region of interest" description="Disordered" evidence="1">
    <location>
        <begin position="148"/>
        <end position="175"/>
    </location>
</feature>
<name>A0ABX8V751_9BACT</name>